<name>A0AAJ6QUR8_9ACAR</name>
<accession>A0AAJ6QUR8</accession>
<proteinExistence type="predicted"/>
<feature type="chain" id="PRO_5042552675" evidence="3">
    <location>
        <begin position="22"/>
        <end position="194"/>
    </location>
</feature>
<evidence type="ECO:0000256" key="2">
    <source>
        <dbReference type="SAM" id="Phobius"/>
    </source>
</evidence>
<keyword evidence="2" id="KW-1133">Transmembrane helix</keyword>
<dbReference type="GeneID" id="100898360"/>
<dbReference type="KEGG" id="goe:100898360"/>
<keyword evidence="2" id="KW-0812">Transmembrane</keyword>
<feature type="compositionally biased region" description="Basic and acidic residues" evidence="1">
    <location>
        <begin position="46"/>
        <end position="56"/>
    </location>
</feature>
<keyword evidence="2" id="KW-0472">Membrane</keyword>
<feature type="region of interest" description="Disordered" evidence="1">
    <location>
        <begin position="36"/>
        <end position="56"/>
    </location>
</feature>
<feature type="signal peptide" evidence="3">
    <location>
        <begin position="1"/>
        <end position="21"/>
    </location>
</feature>
<organism evidence="4 5">
    <name type="scientific">Galendromus occidentalis</name>
    <name type="common">western predatory mite</name>
    <dbReference type="NCBI Taxonomy" id="34638"/>
    <lineage>
        <taxon>Eukaryota</taxon>
        <taxon>Metazoa</taxon>
        <taxon>Ecdysozoa</taxon>
        <taxon>Arthropoda</taxon>
        <taxon>Chelicerata</taxon>
        <taxon>Arachnida</taxon>
        <taxon>Acari</taxon>
        <taxon>Parasitiformes</taxon>
        <taxon>Mesostigmata</taxon>
        <taxon>Gamasina</taxon>
        <taxon>Phytoseioidea</taxon>
        <taxon>Phytoseiidae</taxon>
        <taxon>Typhlodrominae</taxon>
        <taxon>Galendromus</taxon>
    </lineage>
</organism>
<keyword evidence="3" id="KW-0732">Signal</keyword>
<dbReference type="RefSeq" id="XP_003744572.1">
    <property type="nucleotide sequence ID" value="XM_003744524.2"/>
</dbReference>
<sequence>MMIPVLSFAILLVSGVREIGASAISPIDGIPDSHSEPAGLRTLLDGTDKLHGKSEPRARSETLPLIRIVYVGDDDLEIDPSSLRFIVRYGNSVVPAAKIQEKWEDIQAEVEKVAQENGIEIDVGIEHRNVGDDDNETDADAQHEETGVATWQYIAMGVAVAVVVSIAVASIAAVLRKRSQTLRHAEDSMRVTSP</sequence>
<dbReference type="AlphaFoldDB" id="A0AAJ6QUR8"/>
<dbReference type="Proteomes" id="UP000694867">
    <property type="component" value="Unplaced"/>
</dbReference>
<gene>
    <name evidence="5" type="primary">LOC100898360</name>
</gene>
<evidence type="ECO:0000256" key="1">
    <source>
        <dbReference type="SAM" id="MobiDB-lite"/>
    </source>
</evidence>
<reference evidence="5" key="1">
    <citation type="submission" date="2025-08" db="UniProtKB">
        <authorList>
            <consortium name="RefSeq"/>
        </authorList>
    </citation>
    <scope>IDENTIFICATION</scope>
</reference>
<keyword evidence="4" id="KW-1185">Reference proteome</keyword>
<protein>
    <submittedName>
        <fullName evidence="5">Uncharacterized protein LOC100898360</fullName>
    </submittedName>
</protein>
<evidence type="ECO:0000313" key="5">
    <source>
        <dbReference type="RefSeq" id="XP_003744572.1"/>
    </source>
</evidence>
<evidence type="ECO:0000313" key="4">
    <source>
        <dbReference type="Proteomes" id="UP000694867"/>
    </source>
</evidence>
<feature type="transmembrane region" description="Helical" evidence="2">
    <location>
        <begin position="151"/>
        <end position="175"/>
    </location>
</feature>
<evidence type="ECO:0000256" key="3">
    <source>
        <dbReference type="SAM" id="SignalP"/>
    </source>
</evidence>